<dbReference type="RefSeq" id="WP_182687669.1">
    <property type="nucleotide sequence ID" value="NZ_JACHTF010000011.1"/>
</dbReference>
<feature type="region of interest" description="Disordered" evidence="1">
    <location>
        <begin position="135"/>
        <end position="171"/>
    </location>
</feature>
<dbReference type="Gene3D" id="1.10.10.880">
    <property type="entry name" value="Anti sigma-E protein RseA, N-terminal domain"/>
    <property type="match status" value="1"/>
</dbReference>
<reference evidence="3 4" key="1">
    <citation type="submission" date="2020-08" db="EMBL/GenBank/DDBJ databases">
        <authorList>
            <person name="Xu S."/>
            <person name="Li A."/>
        </authorList>
    </citation>
    <scope>NUCLEOTIDE SEQUENCE [LARGE SCALE GENOMIC DNA]</scope>
    <source>
        <strain evidence="3 4">119BY6-57</strain>
    </source>
</reference>
<dbReference type="PANTHER" id="PTHR38104">
    <property type="match status" value="1"/>
</dbReference>
<sequence length="311" mass="31993">MTPTPSNPNVPSIDADRETLCALFDGELQGDAARFAHRRLGHDPEWRAAFGRWQLAGDVMRRQSCGLAPSGFAARVAAELEADQDLAALPRAVGSDLGDTRSRWRRGWIPGAALAASVAVAALFVARPLGQADAPAGFDSSPQVADREAGPAPAAAPSQPAPAAPPGADATEAGLATAAAAVAVADAPRRAVRQRQALREVGADASRMAVSSEAAAPQARVASEADPVPNPFTPQAVPAEAPVQSRPWPRAVLPGYGTRQGYAVGYDAGTSPSPSFYPFEPSLQQPPVQDAPSGEPVPEEALPDPGVPGPH</sequence>
<gene>
    <name evidence="3" type="ORF">H4F98_11200</name>
</gene>
<dbReference type="InterPro" id="IPR052383">
    <property type="entry name" value="Anti-sigma-E_RseA-like"/>
</dbReference>
<evidence type="ECO:0000313" key="4">
    <source>
        <dbReference type="Proteomes" id="UP000523196"/>
    </source>
</evidence>
<evidence type="ECO:0000313" key="3">
    <source>
        <dbReference type="EMBL" id="MBB1061133.1"/>
    </source>
</evidence>
<proteinExistence type="predicted"/>
<dbReference type="InterPro" id="IPR036147">
    <property type="entry name" value="Anti-sigma_E_RseA_N_sf"/>
</dbReference>
<organism evidence="3 4">
    <name type="scientific">Marilutibacter spongiae</name>
    <dbReference type="NCBI Taxonomy" id="2025720"/>
    <lineage>
        <taxon>Bacteria</taxon>
        <taxon>Pseudomonadati</taxon>
        <taxon>Pseudomonadota</taxon>
        <taxon>Gammaproteobacteria</taxon>
        <taxon>Lysobacterales</taxon>
        <taxon>Lysobacteraceae</taxon>
        <taxon>Marilutibacter</taxon>
    </lineage>
</organism>
<dbReference type="EMBL" id="JACHTF010000011">
    <property type="protein sequence ID" value="MBB1061133.1"/>
    <property type="molecule type" value="Genomic_DNA"/>
</dbReference>
<dbReference type="SUPFAM" id="SSF89069">
    <property type="entry name" value="N-terminal, cytoplasmic domain of anti-sigmaE factor RseA"/>
    <property type="match status" value="1"/>
</dbReference>
<keyword evidence="4" id="KW-1185">Reference proteome</keyword>
<evidence type="ECO:0000259" key="2">
    <source>
        <dbReference type="Pfam" id="PF03872"/>
    </source>
</evidence>
<protein>
    <submittedName>
        <fullName evidence="3">Anti-sigma factor</fullName>
    </submittedName>
</protein>
<accession>A0A7W3TMN0</accession>
<evidence type="ECO:0000256" key="1">
    <source>
        <dbReference type="SAM" id="MobiDB-lite"/>
    </source>
</evidence>
<dbReference type="Proteomes" id="UP000523196">
    <property type="component" value="Unassembled WGS sequence"/>
</dbReference>
<dbReference type="InterPro" id="IPR005572">
    <property type="entry name" value="Anti-sigma_E_RseA_N"/>
</dbReference>
<dbReference type="PANTHER" id="PTHR38104:SF1">
    <property type="entry name" value="ANTI-SIGMA-E FACTOR RSEA"/>
    <property type="match status" value="1"/>
</dbReference>
<dbReference type="AlphaFoldDB" id="A0A7W3TMN0"/>
<feature type="region of interest" description="Disordered" evidence="1">
    <location>
        <begin position="214"/>
        <end position="311"/>
    </location>
</feature>
<name>A0A7W3TMN0_9GAMM</name>
<dbReference type="GO" id="GO:0016989">
    <property type="term" value="F:sigma factor antagonist activity"/>
    <property type="evidence" value="ECO:0007669"/>
    <property type="project" value="InterPro"/>
</dbReference>
<feature type="compositionally biased region" description="Low complexity" evidence="1">
    <location>
        <begin position="271"/>
        <end position="282"/>
    </location>
</feature>
<dbReference type="CDD" id="cd16328">
    <property type="entry name" value="RseA_N"/>
    <property type="match status" value="1"/>
</dbReference>
<comment type="caution">
    <text evidence="3">The sequence shown here is derived from an EMBL/GenBank/DDBJ whole genome shotgun (WGS) entry which is preliminary data.</text>
</comment>
<dbReference type="Pfam" id="PF03872">
    <property type="entry name" value="RseA_N"/>
    <property type="match status" value="1"/>
</dbReference>
<feature type="domain" description="Anti sigma-E protein RseA N-terminal" evidence="2">
    <location>
        <begin position="17"/>
        <end position="89"/>
    </location>
</feature>